<evidence type="ECO:0000256" key="1">
    <source>
        <dbReference type="SAM" id="Phobius"/>
    </source>
</evidence>
<keyword evidence="1" id="KW-0812">Transmembrane</keyword>
<dbReference type="Proteomes" id="UP001235547">
    <property type="component" value="Chromosome 1"/>
</dbReference>
<evidence type="ECO:0000259" key="2">
    <source>
        <dbReference type="Pfam" id="PF00892"/>
    </source>
</evidence>
<dbReference type="InterPro" id="IPR000620">
    <property type="entry name" value="EamA_dom"/>
</dbReference>
<proteinExistence type="predicted"/>
<feature type="domain" description="EamA" evidence="2">
    <location>
        <begin position="151"/>
        <end position="276"/>
    </location>
</feature>
<dbReference type="Gene3D" id="1.10.3730.20">
    <property type="match status" value="1"/>
</dbReference>
<sequence length="302" mass="32536">MHSSANFRGIVFMCLAMVAFACNDALVKSVTGVMNTGQIMFIRGLLTTMMVVVIAHRFGALRPVRTILRPVIILRIVMEALASITYISALGQIPLANASAIMQALPLAVTLGAALFLREPVGWRRWAAIIVGFLGVLIVLRPGPEGFTPVALTVVACVFVTATRDICTRRIGGEVPSLFITVTTAFVTTLVGAALIVPFGGWQPISSTSFTHIAGASVLLMLGYQTIVLAMRDGDISVIAPFRYTSLLWSITLGIVFFAETPDRWMLAGVAVIVASGLYTFYRESMRSRQKVAQRSLAGPLE</sequence>
<feature type="domain" description="EamA" evidence="2">
    <location>
        <begin position="8"/>
        <end position="140"/>
    </location>
</feature>
<protein>
    <submittedName>
        <fullName evidence="3">DMT family transporter</fullName>
    </submittedName>
</protein>
<feature type="transmembrane region" description="Helical" evidence="1">
    <location>
        <begin position="146"/>
        <end position="163"/>
    </location>
</feature>
<name>A0ABY8CVH7_9HYPH</name>
<feature type="transmembrane region" description="Helical" evidence="1">
    <location>
        <begin position="123"/>
        <end position="140"/>
    </location>
</feature>
<keyword evidence="1" id="KW-0472">Membrane</keyword>
<feature type="transmembrane region" description="Helical" evidence="1">
    <location>
        <begin position="242"/>
        <end position="259"/>
    </location>
</feature>
<feature type="transmembrane region" description="Helical" evidence="1">
    <location>
        <begin position="265"/>
        <end position="282"/>
    </location>
</feature>
<feature type="transmembrane region" description="Helical" evidence="1">
    <location>
        <begin position="209"/>
        <end position="230"/>
    </location>
</feature>
<dbReference type="Pfam" id="PF00892">
    <property type="entry name" value="EamA"/>
    <property type="match status" value="2"/>
</dbReference>
<feature type="transmembrane region" description="Helical" evidence="1">
    <location>
        <begin position="72"/>
        <end position="89"/>
    </location>
</feature>
<feature type="transmembrane region" description="Helical" evidence="1">
    <location>
        <begin position="95"/>
        <end position="116"/>
    </location>
</feature>
<dbReference type="RefSeq" id="WP_280733377.1">
    <property type="nucleotide sequence ID" value="NZ_CP120368.1"/>
</dbReference>
<organism evidence="3 4">
    <name type="scientific">Sinorhizobium numidicum</name>
    <dbReference type="NCBI Taxonomy" id="680248"/>
    <lineage>
        <taxon>Bacteria</taxon>
        <taxon>Pseudomonadati</taxon>
        <taxon>Pseudomonadota</taxon>
        <taxon>Alphaproteobacteria</taxon>
        <taxon>Hyphomicrobiales</taxon>
        <taxon>Rhizobiaceae</taxon>
        <taxon>Sinorhizobium/Ensifer group</taxon>
        <taxon>Sinorhizobium</taxon>
    </lineage>
</organism>
<accession>A0ABY8CVH7</accession>
<evidence type="ECO:0000313" key="4">
    <source>
        <dbReference type="Proteomes" id="UP001235547"/>
    </source>
</evidence>
<keyword evidence="1" id="KW-1133">Transmembrane helix</keyword>
<gene>
    <name evidence="3" type="ORF">PYH38_004962</name>
</gene>
<dbReference type="EMBL" id="CP120371">
    <property type="protein sequence ID" value="WEX82649.1"/>
    <property type="molecule type" value="Genomic_DNA"/>
</dbReference>
<dbReference type="SUPFAM" id="SSF103481">
    <property type="entry name" value="Multidrug resistance efflux transporter EmrE"/>
    <property type="match status" value="2"/>
</dbReference>
<dbReference type="PANTHER" id="PTHR22911:SF135">
    <property type="entry name" value="BLR4310 PROTEIN"/>
    <property type="match status" value="1"/>
</dbReference>
<evidence type="ECO:0000313" key="3">
    <source>
        <dbReference type="EMBL" id="WEX82649.1"/>
    </source>
</evidence>
<dbReference type="InterPro" id="IPR037185">
    <property type="entry name" value="EmrE-like"/>
</dbReference>
<feature type="transmembrane region" description="Helical" evidence="1">
    <location>
        <begin position="175"/>
        <end position="197"/>
    </location>
</feature>
<dbReference type="PANTHER" id="PTHR22911">
    <property type="entry name" value="ACYL-MALONYL CONDENSING ENZYME-RELATED"/>
    <property type="match status" value="1"/>
</dbReference>
<feature type="transmembrane region" description="Helical" evidence="1">
    <location>
        <begin position="39"/>
        <end position="60"/>
    </location>
</feature>
<keyword evidence="4" id="KW-1185">Reference proteome</keyword>
<reference evidence="3 4" key="1">
    <citation type="submission" date="2023-03" db="EMBL/GenBank/DDBJ databases">
        <authorList>
            <person name="Kaur S."/>
            <person name="Espinosa-Saiz D."/>
            <person name="Velazquez E."/>
            <person name="Menendez E."/>
            <person name="diCenzo G.C."/>
        </authorList>
    </citation>
    <scope>NUCLEOTIDE SEQUENCE [LARGE SCALE GENOMIC DNA]</scope>
    <source>
        <strain evidence="3 4">LMG 27395</strain>
    </source>
</reference>